<dbReference type="CDD" id="cd12148">
    <property type="entry name" value="fungal_TF_MHR"/>
    <property type="match status" value="1"/>
</dbReference>
<evidence type="ECO:0000313" key="5">
    <source>
        <dbReference type="Proteomes" id="UP001303373"/>
    </source>
</evidence>
<dbReference type="InterPro" id="IPR053181">
    <property type="entry name" value="EcdB-like_regulator"/>
</dbReference>
<feature type="region of interest" description="Disordered" evidence="2">
    <location>
        <begin position="61"/>
        <end position="89"/>
    </location>
</feature>
<dbReference type="GO" id="GO:0008270">
    <property type="term" value="F:zinc ion binding"/>
    <property type="evidence" value="ECO:0007669"/>
    <property type="project" value="InterPro"/>
</dbReference>
<feature type="domain" description="Xylanolytic transcriptional activator regulatory" evidence="3">
    <location>
        <begin position="188"/>
        <end position="362"/>
    </location>
</feature>
<protein>
    <recommendedName>
        <fullName evidence="3">Xylanolytic transcriptional activator regulatory domain-containing protein</fullName>
    </recommendedName>
</protein>
<reference evidence="4 5" key="1">
    <citation type="submission" date="2023-11" db="EMBL/GenBank/DDBJ databases">
        <title>An acidophilic fungus is an integral part of prey digestion in a carnivorous sundew plant.</title>
        <authorList>
            <person name="Tsai I.J."/>
        </authorList>
    </citation>
    <scope>NUCLEOTIDE SEQUENCE [LARGE SCALE GENOMIC DNA]</scope>
    <source>
        <strain evidence="4">169a</strain>
    </source>
</reference>
<gene>
    <name evidence="4" type="ORF">R9X50_00653900</name>
</gene>
<dbReference type="PANTHER" id="PTHR47785:SF6">
    <property type="entry name" value="ZN(II)2CYS6 TRANSCRIPTION FACTOR (EUROFUNG)"/>
    <property type="match status" value="1"/>
</dbReference>
<evidence type="ECO:0000313" key="4">
    <source>
        <dbReference type="EMBL" id="WPH03656.1"/>
    </source>
</evidence>
<dbReference type="InterPro" id="IPR007219">
    <property type="entry name" value="XnlR_reg_dom"/>
</dbReference>
<dbReference type="GO" id="GO:0006351">
    <property type="term" value="P:DNA-templated transcription"/>
    <property type="evidence" value="ECO:0007669"/>
    <property type="project" value="InterPro"/>
</dbReference>
<dbReference type="GO" id="GO:0003677">
    <property type="term" value="F:DNA binding"/>
    <property type="evidence" value="ECO:0007669"/>
    <property type="project" value="InterPro"/>
</dbReference>
<feature type="compositionally biased region" description="Low complexity" evidence="2">
    <location>
        <begin position="61"/>
        <end position="78"/>
    </location>
</feature>
<proteinExistence type="predicted"/>
<sequence>MFTRLIPGLGSSCQRSGNECIYREPAPTKKDKTLVEILESLRRLENKFDFVIPSGTNVVTSQSRLTSGSRGSSSQASLMKTTPHSDSVEARDSDSLYHITAPHKILLWPSIYVYLRNSGIPVASDLDSILREGTSWFIKQEMARHPNPLPADERLPCVTMDDITQPSNGAARVSFPSLSIQVVQRLTDAYFKTFNLLFPILDRDYFWNNIVNNLINEGYTDGDPNTVLALMVFALGQVAEEGTKGNPINVNDSKQSGIRGGTADRPPGLAIFNEARRRLGFVSTQCELENVQILLLQAIYLESSARHIDFWRSTVAASDACQVLIKCQSIDWSTPLGDLIKRTYWSCVLCEDFFHLELDLPRSGISDLDGSVPVEYSHIPKGGNADDRSHYQFHFVAMINLRILIARIHEVIHESEATNILSGERRTSETSRGDYGGPPLGVIREMARQLENWRVVLPRSLQFTDNDKFEYPANNDPLSRRPNEPLFAPDMGPVPFPHTYNLDILTGQLRTRFYYARYMIYRPFIYKALHFPEYMTTEDTKYCALAIESVCLWPMAFAPPKDKKRLVPHLFAWTQNFLGILLILRMTVENEFLRKVCENHTNQQDIQRTAMLLLEWIQDAQQMDAIAEWSWKLIEPLYSQWDGPTSKRRRTDGH</sequence>
<accession>A0AAQ3MBR9</accession>
<dbReference type="Proteomes" id="UP001303373">
    <property type="component" value="Chromosome 11"/>
</dbReference>
<name>A0AAQ3MBR9_9PEZI</name>
<evidence type="ECO:0000256" key="2">
    <source>
        <dbReference type="SAM" id="MobiDB-lite"/>
    </source>
</evidence>
<dbReference type="AlphaFoldDB" id="A0AAQ3MBR9"/>
<organism evidence="4 5">
    <name type="scientific">Acrodontium crateriforme</name>
    <dbReference type="NCBI Taxonomy" id="150365"/>
    <lineage>
        <taxon>Eukaryota</taxon>
        <taxon>Fungi</taxon>
        <taxon>Dikarya</taxon>
        <taxon>Ascomycota</taxon>
        <taxon>Pezizomycotina</taxon>
        <taxon>Dothideomycetes</taxon>
        <taxon>Dothideomycetidae</taxon>
        <taxon>Mycosphaerellales</taxon>
        <taxon>Teratosphaeriaceae</taxon>
        <taxon>Acrodontium</taxon>
    </lineage>
</organism>
<keyword evidence="1" id="KW-0539">Nucleus</keyword>
<dbReference type="Pfam" id="PF04082">
    <property type="entry name" value="Fungal_trans"/>
    <property type="match status" value="1"/>
</dbReference>
<evidence type="ECO:0000259" key="3">
    <source>
        <dbReference type="Pfam" id="PF04082"/>
    </source>
</evidence>
<dbReference type="EMBL" id="CP138590">
    <property type="protein sequence ID" value="WPH03656.1"/>
    <property type="molecule type" value="Genomic_DNA"/>
</dbReference>
<keyword evidence="5" id="KW-1185">Reference proteome</keyword>
<dbReference type="PANTHER" id="PTHR47785">
    <property type="entry name" value="ZN(II)2CYS6 TRANSCRIPTION FACTOR (EUROFUNG)-RELATED-RELATED"/>
    <property type="match status" value="1"/>
</dbReference>
<evidence type="ECO:0000256" key="1">
    <source>
        <dbReference type="ARBA" id="ARBA00023242"/>
    </source>
</evidence>